<keyword evidence="4" id="KW-1185">Reference proteome</keyword>
<dbReference type="AlphaFoldDB" id="A0A3Q9VBC7"/>
<dbReference type="PANTHER" id="PTHR32060">
    <property type="entry name" value="TAIL-SPECIFIC PROTEASE"/>
    <property type="match status" value="1"/>
</dbReference>
<gene>
    <name evidence="3" type="ORF">DMC14_000435</name>
</gene>
<feature type="region of interest" description="Disordered" evidence="1">
    <location>
        <begin position="47"/>
        <end position="66"/>
    </location>
</feature>
<dbReference type="SMART" id="SM00245">
    <property type="entry name" value="TSPc"/>
    <property type="match status" value="1"/>
</dbReference>
<dbReference type="EMBL" id="CP033058">
    <property type="protein sequence ID" value="AZZ65273.1"/>
    <property type="molecule type" value="Genomic_DNA"/>
</dbReference>
<dbReference type="GO" id="GO:0030288">
    <property type="term" value="C:outer membrane-bounded periplasmic space"/>
    <property type="evidence" value="ECO:0007669"/>
    <property type="project" value="TreeGrafter"/>
</dbReference>
<organism evidence="3 4">
    <name type="scientific">Metamycoplasma phocicerebrale</name>
    <dbReference type="NCBI Taxonomy" id="142649"/>
    <lineage>
        <taxon>Bacteria</taxon>
        <taxon>Bacillati</taxon>
        <taxon>Mycoplasmatota</taxon>
        <taxon>Mycoplasmoidales</taxon>
        <taxon>Metamycoplasmataceae</taxon>
        <taxon>Metamycoplasma</taxon>
    </lineage>
</organism>
<dbReference type="CDD" id="cd06567">
    <property type="entry name" value="Peptidase_S41"/>
    <property type="match status" value="1"/>
</dbReference>
<dbReference type="PANTHER" id="PTHR32060:SF30">
    <property type="entry name" value="CARBOXY-TERMINAL PROCESSING PROTEASE CTPA"/>
    <property type="match status" value="1"/>
</dbReference>
<dbReference type="RefSeq" id="WP_116171909.1">
    <property type="nucleotide sequence ID" value="NZ_CP033058.2"/>
</dbReference>
<evidence type="ECO:0000313" key="4">
    <source>
        <dbReference type="Proteomes" id="UP000256585"/>
    </source>
</evidence>
<dbReference type="PROSITE" id="PS51257">
    <property type="entry name" value="PROKAR_LIPOPROTEIN"/>
    <property type="match status" value="1"/>
</dbReference>
<dbReference type="GO" id="GO:0008236">
    <property type="term" value="F:serine-type peptidase activity"/>
    <property type="evidence" value="ECO:0007669"/>
    <property type="project" value="InterPro"/>
</dbReference>
<dbReference type="GO" id="GO:0007165">
    <property type="term" value="P:signal transduction"/>
    <property type="evidence" value="ECO:0007669"/>
    <property type="project" value="TreeGrafter"/>
</dbReference>
<feature type="domain" description="Tail specific protease" evidence="2">
    <location>
        <begin position="398"/>
        <end position="619"/>
    </location>
</feature>
<dbReference type="Pfam" id="PF03572">
    <property type="entry name" value="Peptidase_S41"/>
    <property type="match status" value="1"/>
</dbReference>
<dbReference type="InterPro" id="IPR029045">
    <property type="entry name" value="ClpP/crotonase-like_dom_sf"/>
</dbReference>
<evidence type="ECO:0000313" key="3">
    <source>
        <dbReference type="EMBL" id="AZZ65273.1"/>
    </source>
</evidence>
<protein>
    <recommendedName>
        <fullName evidence="2">Tail specific protease domain-containing protein</fullName>
    </recommendedName>
</protein>
<evidence type="ECO:0000256" key="1">
    <source>
        <dbReference type="SAM" id="MobiDB-lite"/>
    </source>
</evidence>
<name>A0A3Q9VBC7_9BACT</name>
<dbReference type="GO" id="GO:0006508">
    <property type="term" value="P:proteolysis"/>
    <property type="evidence" value="ECO:0007669"/>
    <property type="project" value="InterPro"/>
</dbReference>
<dbReference type="SUPFAM" id="SSF52096">
    <property type="entry name" value="ClpP/crotonase"/>
    <property type="match status" value="1"/>
</dbReference>
<accession>A0A3Q9VBC7</accession>
<dbReference type="KEGG" id="mphc:DMC14_000435"/>
<sequence>MKKSIKTKLLTTILPISTGLITPVALLSAGCQDPKLKKQLEDTKKELENKKQELDKTKKDLEEKNKSLDDAKKEIDKLKDQPKIDPKSDAKTELVVKNHTFKNFNEEYTIADTNVKSYIVKNHDEVVYVDVDEFLKALDGYVGLDLFTTIVDEANNRKIYRTFDKKGNLSNQLIFNWDKNLIHTTSTSIFYEILKPQELTDDSQFLETEYEHKNEDDKGVTFDLTKYKMDILYKDGKLLLPYTVFNTLFMSQGFTNLYFNGETFTNVFAGMDSFGATPDAARERIRKNAALNGKKATVAQREANYNHMIFTMDYFYGLRFHKNIKSFDEYIGAEEKAKLLSTDPKVYNQAYVNLFHKKLNELHTRMNSFSYYESDWSTKLRNVLKSPQDYGEYRDQFNKNRAMLVKQFETKFGKKIDDFGPDDYIRYHGNTAIVTLLGFEDGTKEQNQGPDAWKYDTYYLMRHLMAEVAKKPEIKNIVLDLAINGGGSVSSMVRTLGFMTDKPILNREYDILNRRGDLSKSKVDTDGDGKYDGDAYEKYNWSLLVSLNTFSAANQLTSIVKEMGIAKIIGKKTGGGMSAIMPIVLADGTTITISSPNNAVFGPNNESIEDGVQPDINLEYKDFYNDEAIDKALSNSK</sequence>
<reference evidence="3" key="1">
    <citation type="submission" date="2019-03" db="EMBL/GenBank/DDBJ databases">
        <title>Draft Sequence and Annotation of the Mycoplasma phocicerebrale Strain 1049T Genome.</title>
        <authorList>
            <person name="Frasca S.Jr."/>
            <person name="Kutish G.F."/>
            <person name="Castellanos Gell J."/>
            <person name="Michaels D.L."/>
            <person name="Brown D.R."/>
        </authorList>
    </citation>
    <scope>NUCLEOTIDE SEQUENCE</scope>
    <source>
        <strain evidence="3">1049</strain>
    </source>
</reference>
<dbReference type="InterPro" id="IPR005151">
    <property type="entry name" value="Tail-specific_protease"/>
</dbReference>
<proteinExistence type="predicted"/>
<dbReference type="OrthoDB" id="2040956at2"/>
<dbReference type="GO" id="GO:0004175">
    <property type="term" value="F:endopeptidase activity"/>
    <property type="evidence" value="ECO:0007669"/>
    <property type="project" value="TreeGrafter"/>
</dbReference>
<dbReference type="Gene3D" id="3.90.226.10">
    <property type="entry name" value="2-enoyl-CoA Hydratase, Chain A, domain 1"/>
    <property type="match status" value="1"/>
</dbReference>
<dbReference type="Proteomes" id="UP000256585">
    <property type="component" value="Chromosome"/>
</dbReference>
<evidence type="ECO:0000259" key="2">
    <source>
        <dbReference type="SMART" id="SM00245"/>
    </source>
</evidence>